<accession>A0A1J5P7F4</accession>
<organism evidence="1">
    <name type="scientific">mine drainage metagenome</name>
    <dbReference type="NCBI Taxonomy" id="410659"/>
    <lineage>
        <taxon>unclassified sequences</taxon>
        <taxon>metagenomes</taxon>
        <taxon>ecological metagenomes</taxon>
    </lineage>
</organism>
<name>A0A1J5P7F4_9ZZZZ</name>
<dbReference type="AlphaFoldDB" id="A0A1J5P7F4"/>
<proteinExistence type="predicted"/>
<comment type="caution">
    <text evidence="1">The sequence shown here is derived from an EMBL/GenBank/DDBJ whole genome shotgun (WGS) entry which is preliminary data.</text>
</comment>
<sequence>MAKLSGQTLGIVQNPVVKVARMGVQGRRLRRNRRHNFRVAMPDMRHVVIAIQIAPPVGIP</sequence>
<evidence type="ECO:0000313" key="1">
    <source>
        <dbReference type="EMBL" id="OIQ63388.1"/>
    </source>
</evidence>
<dbReference type="EMBL" id="MLJW01009049">
    <property type="protein sequence ID" value="OIQ63388.1"/>
    <property type="molecule type" value="Genomic_DNA"/>
</dbReference>
<protein>
    <submittedName>
        <fullName evidence="1">Uncharacterized protein</fullName>
    </submittedName>
</protein>
<gene>
    <name evidence="1" type="ORF">GALL_550700</name>
</gene>
<reference evidence="1" key="1">
    <citation type="submission" date="2016-10" db="EMBL/GenBank/DDBJ databases">
        <title>Sequence of Gallionella enrichment culture.</title>
        <authorList>
            <person name="Poehlein A."/>
            <person name="Muehling M."/>
            <person name="Daniel R."/>
        </authorList>
    </citation>
    <scope>NUCLEOTIDE SEQUENCE</scope>
</reference>